<comment type="similarity">
    <text evidence="1">Belongs to the RecJ family.</text>
</comment>
<reference evidence="9" key="2">
    <citation type="journal article" date="2021" name="PeerJ">
        <title>Extensive microbial diversity within the chicken gut microbiome revealed by metagenomics and culture.</title>
        <authorList>
            <person name="Gilroy R."/>
            <person name="Ravi A."/>
            <person name="Getino M."/>
            <person name="Pursley I."/>
            <person name="Horton D.L."/>
            <person name="Alikhan N.F."/>
            <person name="Baker D."/>
            <person name="Gharbi K."/>
            <person name="Hall N."/>
            <person name="Watson M."/>
            <person name="Adriaenssens E.M."/>
            <person name="Foster-Nyarko E."/>
            <person name="Jarju S."/>
            <person name="Secka A."/>
            <person name="Antonio M."/>
            <person name="Oren A."/>
            <person name="Chaudhuri R.R."/>
            <person name="La Ragione R."/>
            <person name="Hildebrand F."/>
            <person name="Pallen M.J."/>
        </authorList>
    </citation>
    <scope>NUCLEOTIDE SEQUENCE</scope>
    <source>
        <strain evidence="9">D3-1215</strain>
    </source>
</reference>
<dbReference type="Proteomes" id="UP000823637">
    <property type="component" value="Unassembled WGS sequence"/>
</dbReference>
<organism evidence="9 10">
    <name type="scientific">Candidatus Enterocola intestinipullorum</name>
    <dbReference type="NCBI Taxonomy" id="2840783"/>
    <lineage>
        <taxon>Bacteria</taxon>
        <taxon>Pseudomonadati</taxon>
        <taxon>Bacteroidota</taxon>
        <taxon>Bacteroidia</taxon>
        <taxon>Bacteroidales</taxon>
        <taxon>Candidatus Enterocola</taxon>
    </lineage>
</organism>
<feature type="domain" description="RecJ OB" evidence="8">
    <location>
        <begin position="474"/>
        <end position="588"/>
    </location>
</feature>
<dbReference type="InterPro" id="IPR051673">
    <property type="entry name" value="SSDNA_exonuclease_RecJ"/>
</dbReference>
<proteinExistence type="inferred from homology"/>
<feature type="domain" description="DHHA1" evidence="7">
    <location>
        <begin position="367"/>
        <end position="460"/>
    </location>
</feature>
<dbReference type="PANTHER" id="PTHR30255:SF2">
    <property type="entry name" value="SINGLE-STRANDED-DNA-SPECIFIC EXONUCLEASE RECJ"/>
    <property type="match status" value="1"/>
</dbReference>
<dbReference type="GO" id="GO:0008409">
    <property type="term" value="F:5'-3' exonuclease activity"/>
    <property type="evidence" value="ECO:0007669"/>
    <property type="project" value="InterPro"/>
</dbReference>
<dbReference type="Pfam" id="PF17768">
    <property type="entry name" value="RecJ_OB"/>
    <property type="match status" value="1"/>
</dbReference>
<evidence type="ECO:0000256" key="3">
    <source>
        <dbReference type="ARBA" id="ARBA00022722"/>
    </source>
</evidence>
<evidence type="ECO:0000256" key="5">
    <source>
        <dbReference type="ARBA" id="ARBA00022839"/>
    </source>
</evidence>
<evidence type="ECO:0000256" key="2">
    <source>
        <dbReference type="ARBA" id="ARBA00019841"/>
    </source>
</evidence>
<dbReference type="InterPro" id="IPR004610">
    <property type="entry name" value="RecJ"/>
</dbReference>
<feature type="domain" description="DDH" evidence="6">
    <location>
        <begin position="82"/>
        <end position="232"/>
    </location>
</feature>
<gene>
    <name evidence="9" type="primary">recJ</name>
    <name evidence="9" type="ORF">IAC32_02010</name>
</gene>
<dbReference type="AlphaFoldDB" id="A0A9D9HCH7"/>
<dbReference type="GO" id="GO:0006310">
    <property type="term" value="P:DNA recombination"/>
    <property type="evidence" value="ECO:0007669"/>
    <property type="project" value="InterPro"/>
</dbReference>
<evidence type="ECO:0000259" key="6">
    <source>
        <dbReference type="Pfam" id="PF01368"/>
    </source>
</evidence>
<keyword evidence="5 9" id="KW-0269">Exonuclease</keyword>
<evidence type="ECO:0000259" key="8">
    <source>
        <dbReference type="Pfam" id="PF17768"/>
    </source>
</evidence>
<dbReference type="Pfam" id="PF01368">
    <property type="entry name" value="DHH"/>
    <property type="match status" value="1"/>
</dbReference>
<name>A0A9D9HCH7_9BACT</name>
<evidence type="ECO:0000256" key="1">
    <source>
        <dbReference type="ARBA" id="ARBA00005915"/>
    </source>
</evidence>
<dbReference type="GO" id="GO:0006281">
    <property type="term" value="P:DNA repair"/>
    <property type="evidence" value="ECO:0007669"/>
    <property type="project" value="InterPro"/>
</dbReference>
<comment type="caution">
    <text evidence="9">The sequence shown here is derived from an EMBL/GenBank/DDBJ whole genome shotgun (WGS) entry which is preliminary data.</text>
</comment>
<evidence type="ECO:0000313" key="10">
    <source>
        <dbReference type="Proteomes" id="UP000823637"/>
    </source>
</evidence>
<dbReference type="InterPro" id="IPR001667">
    <property type="entry name" value="DDH_dom"/>
</dbReference>
<dbReference type="NCBIfam" id="TIGR00644">
    <property type="entry name" value="recJ"/>
    <property type="match status" value="1"/>
</dbReference>
<accession>A0A9D9HCH7</accession>
<dbReference type="InterPro" id="IPR041122">
    <property type="entry name" value="RecJ_OB"/>
</dbReference>
<evidence type="ECO:0000313" key="9">
    <source>
        <dbReference type="EMBL" id="MBO8446506.1"/>
    </source>
</evidence>
<dbReference type="SUPFAM" id="SSF64182">
    <property type="entry name" value="DHH phosphoesterases"/>
    <property type="match status" value="1"/>
</dbReference>
<dbReference type="Gene3D" id="3.10.310.30">
    <property type="match status" value="1"/>
</dbReference>
<dbReference type="InterPro" id="IPR038763">
    <property type="entry name" value="DHH_sf"/>
</dbReference>
<reference evidence="9" key="1">
    <citation type="submission" date="2020-10" db="EMBL/GenBank/DDBJ databases">
        <authorList>
            <person name="Gilroy R."/>
        </authorList>
    </citation>
    <scope>NUCLEOTIDE SEQUENCE</scope>
    <source>
        <strain evidence="9">D3-1215</strain>
    </source>
</reference>
<dbReference type="EMBL" id="JADIMR010000029">
    <property type="protein sequence ID" value="MBO8446506.1"/>
    <property type="molecule type" value="Genomic_DNA"/>
</dbReference>
<evidence type="ECO:0000259" key="7">
    <source>
        <dbReference type="Pfam" id="PF02272"/>
    </source>
</evidence>
<keyword evidence="4" id="KW-0378">Hydrolase</keyword>
<protein>
    <recommendedName>
        <fullName evidence="2">Single-stranded-DNA-specific exonuclease RecJ</fullName>
    </recommendedName>
</protein>
<dbReference type="GO" id="GO:0003676">
    <property type="term" value="F:nucleic acid binding"/>
    <property type="evidence" value="ECO:0007669"/>
    <property type="project" value="InterPro"/>
</dbReference>
<keyword evidence="3" id="KW-0540">Nuclease</keyword>
<dbReference type="Pfam" id="PF02272">
    <property type="entry name" value="DHHA1"/>
    <property type="match status" value="1"/>
</dbReference>
<dbReference type="InterPro" id="IPR003156">
    <property type="entry name" value="DHHA1_dom"/>
</dbReference>
<dbReference type="PANTHER" id="PTHR30255">
    <property type="entry name" value="SINGLE-STRANDED-DNA-SPECIFIC EXONUCLEASE RECJ"/>
    <property type="match status" value="1"/>
</dbReference>
<dbReference type="Gene3D" id="3.90.1640.30">
    <property type="match status" value="1"/>
</dbReference>
<sequence>MLHRWIINPLNDEQKQCKNELVDQLHISPPLCELLVQRGITSMDEAKDFFRPQLSHLHDPFLMKDMDKAVKRLETAIGRKEKILVYGDYDVDGTTAVALVYKFLQQFSSSLGFYVPDRYGEGYGVSYKGIDYAAENGYTLIIVLDCGIKAVEKVRYAKEKGIDIIICDHHNPDNELPEAVAVLDAKRPDNTYPYEHLSGCGVGFKFMQAFAQSNRIPFKDKLEPLLDLLAVSIASDIVPMTGENRVLMYYGLRQLNNKPSTGLKAIIEECGLAAIKEKHRHNGGNYWISTSDIVFKIGPRINASGRMKSGMEAVELLISKDDEEARQKSEQIGEYNSERKILDQETTKQAENILRMFSEKFKDRNSIVVYDKTWEKGVIGIVASRLSEKYYRPSVVLTMSQEGDLATGSARSIVGFDLYSAIDSCRDLLENFGGHTYAAGLTLKQENVKEFARRFDEYVSNNITEEQKIPPIEIDTELLLSQINQTFYNILQHFSPFGPENMKPVFVTRGLMDNGRCSLVGHDNSHLRLNLVEPSSGCTINGIAFAREDFKPAEFLPALKQGRAVDVCYTLDENEFHGQKSLQLMVKDIKVSE</sequence>
<evidence type="ECO:0000256" key="4">
    <source>
        <dbReference type="ARBA" id="ARBA00022801"/>
    </source>
</evidence>